<dbReference type="AlphaFoldDB" id="A0A0H4VGG5"/>
<name>A0A0H4VGG5_9SPHN</name>
<dbReference type="STRING" id="1648404.CP97_07560"/>
<dbReference type="EMBL" id="CP011310">
    <property type="protein sequence ID" value="AKQ41916.2"/>
    <property type="molecule type" value="Genomic_DNA"/>
</dbReference>
<evidence type="ECO:0000313" key="1">
    <source>
        <dbReference type="EMBL" id="AKQ41916.2"/>
    </source>
</evidence>
<organism evidence="1 2">
    <name type="scientific">Aurantiacibacter atlanticus</name>
    <dbReference type="NCBI Taxonomy" id="1648404"/>
    <lineage>
        <taxon>Bacteria</taxon>
        <taxon>Pseudomonadati</taxon>
        <taxon>Pseudomonadota</taxon>
        <taxon>Alphaproteobacteria</taxon>
        <taxon>Sphingomonadales</taxon>
        <taxon>Erythrobacteraceae</taxon>
        <taxon>Aurantiacibacter</taxon>
    </lineage>
</organism>
<keyword evidence="2" id="KW-1185">Reference proteome</keyword>
<proteinExistence type="predicted"/>
<accession>A0A0H4VGG5</accession>
<evidence type="ECO:0000313" key="2">
    <source>
        <dbReference type="Proteomes" id="UP000059113"/>
    </source>
</evidence>
<dbReference type="KEGG" id="ery:CP97_07560"/>
<protein>
    <submittedName>
        <fullName evidence="1">Uncharacterized protein</fullName>
    </submittedName>
</protein>
<dbReference type="Proteomes" id="UP000059113">
    <property type="component" value="Chromosome"/>
</dbReference>
<reference evidence="1 2" key="1">
    <citation type="journal article" date="2015" name="Int. J. Syst. Evol. Microbiol.">
        <title>Erythrobacter atlanticus sp. nov., a bacterium from ocean sediment able to degrade polycyclic aromatic hydrocarbons.</title>
        <authorList>
            <person name="Zhuang L."/>
            <person name="Liu Y."/>
            <person name="Wang L."/>
            <person name="Wang W."/>
            <person name="Shao Z."/>
        </authorList>
    </citation>
    <scope>NUCLEOTIDE SEQUENCE [LARGE SCALE GENOMIC DNA]</scope>
    <source>
        <strain evidence="2">s21-N3</strain>
    </source>
</reference>
<sequence>MSASGDCLCGSDCVWFITASLALSYTGASAHQGWVQLMDALRL</sequence>
<reference evidence="2" key="2">
    <citation type="submission" date="2015-04" db="EMBL/GenBank/DDBJ databases">
        <title>The complete genome sequence of Erythrobacter sp. s21-N3.</title>
        <authorList>
            <person name="Zhuang L."/>
            <person name="Liu Y."/>
            <person name="Shao Z."/>
        </authorList>
    </citation>
    <scope>NUCLEOTIDE SEQUENCE [LARGE SCALE GENOMIC DNA]</scope>
    <source>
        <strain evidence="2">s21-N3</strain>
    </source>
</reference>
<gene>
    <name evidence="1" type="ORF">CP97_07560</name>
</gene>